<name>A0A4R6MYB6_9BURK</name>
<feature type="domain" description="PglD N-terminal" evidence="6">
    <location>
        <begin position="7"/>
        <end position="65"/>
    </location>
</feature>
<dbReference type="InterPro" id="IPR050179">
    <property type="entry name" value="Trans_hexapeptide_repeat"/>
</dbReference>
<proteinExistence type="inferred from homology"/>
<dbReference type="PANTHER" id="PTHR43300:SF7">
    <property type="entry name" value="UDP-N-ACETYLBACILLOSAMINE N-ACETYLTRANSFERASE"/>
    <property type="match status" value="1"/>
</dbReference>
<feature type="active site" description="Proton acceptor" evidence="4">
    <location>
        <position position="144"/>
    </location>
</feature>
<keyword evidence="3" id="KW-0677">Repeat</keyword>
<dbReference type="InterPro" id="IPR018357">
    <property type="entry name" value="Hexapep_transf_CS"/>
</dbReference>
<gene>
    <name evidence="7" type="ORF">DFR39_107123</name>
</gene>
<organism evidence="7 8">
    <name type="scientific">Roseateles asaccharophilus</name>
    <dbReference type="NCBI Taxonomy" id="582607"/>
    <lineage>
        <taxon>Bacteria</taxon>
        <taxon>Pseudomonadati</taxon>
        <taxon>Pseudomonadota</taxon>
        <taxon>Betaproteobacteria</taxon>
        <taxon>Burkholderiales</taxon>
        <taxon>Sphaerotilaceae</taxon>
        <taxon>Roseateles</taxon>
    </lineage>
</organism>
<dbReference type="InterPro" id="IPR011004">
    <property type="entry name" value="Trimer_LpxA-like_sf"/>
</dbReference>
<evidence type="ECO:0000256" key="4">
    <source>
        <dbReference type="PIRSR" id="PIRSR620019-1"/>
    </source>
</evidence>
<comment type="caution">
    <text evidence="7">The sequence shown here is derived from an EMBL/GenBank/DDBJ whole genome shotgun (WGS) entry which is preliminary data.</text>
</comment>
<dbReference type="RefSeq" id="WP_133604389.1">
    <property type="nucleotide sequence ID" value="NZ_JAUFPJ010000008.1"/>
</dbReference>
<dbReference type="Proteomes" id="UP000295357">
    <property type="component" value="Unassembled WGS sequence"/>
</dbReference>
<sequence>MTSPCSVIVIGAGGHARVVADALLCVGVRVLGFTDADPSRWNQTSFGLPILGGDDVLASYDPTAVCLANGLGMVDAQGAIVRRQVQVKLATQGWRFVAVRHPSAVISPRALLAEDVQVHAGAVIQAGASVEAGAIVNSRAVIEHDVRVGAWTHVAPGAVICGEAQIGSGAHIGAGAVVRQGIELGNNVLVGVGAAVVRHQLSATVLAGVPARPMDWKT</sequence>
<evidence type="ECO:0000256" key="1">
    <source>
        <dbReference type="ARBA" id="ARBA00007274"/>
    </source>
</evidence>
<dbReference type="InterPro" id="IPR041561">
    <property type="entry name" value="PglD_N"/>
</dbReference>
<dbReference type="SUPFAM" id="SSF51161">
    <property type="entry name" value="Trimeric LpxA-like enzymes"/>
    <property type="match status" value="1"/>
</dbReference>
<dbReference type="OrthoDB" id="9794407at2"/>
<dbReference type="PROSITE" id="PS00101">
    <property type="entry name" value="HEXAPEP_TRANSFERASES"/>
    <property type="match status" value="1"/>
</dbReference>
<dbReference type="GO" id="GO:0016740">
    <property type="term" value="F:transferase activity"/>
    <property type="evidence" value="ECO:0007669"/>
    <property type="project" value="UniProtKB-KW"/>
</dbReference>
<evidence type="ECO:0000313" key="8">
    <source>
        <dbReference type="Proteomes" id="UP000295357"/>
    </source>
</evidence>
<feature type="binding site" evidence="5">
    <location>
        <position position="72"/>
    </location>
    <ligand>
        <name>substrate</name>
    </ligand>
</feature>
<protein>
    <submittedName>
        <fullName evidence="7">UDP-perosamine 4-acetyltransferase</fullName>
    </submittedName>
</protein>
<dbReference type="EMBL" id="SNXE01000007">
    <property type="protein sequence ID" value="TDP07590.1"/>
    <property type="molecule type" value="Genomic_DNA"/>
</dbReference>
<evidence type="ECO:0000259" key="6">
    <source>
        <dbReference type="Pfam" id="PF17836"/>
    </source>
</evidence>
<keyword evidence="2 7" id="KW-0808">Transferase</keyword>
<reference evidence="7 8" key="1">
    <citation type="submission" date="2019-03" db="EMBL/GenBank/DDBJ databases">
        <title>Genomic Encyclopedia of Type Strains, Phase IV (KMG-IV): sequencing the most valuable type-strain genomes for metagenomic binning, comparative biology and taxonomic classification.</title>
        <authorList>
            <person name="Goeker M."/>
        </authorList>
    </citation>
    <scope>NUCLEOTIDE SEQUENCE [LARGE SCALE GENOMIC DNA]</scope>
    <source>
        <strain evidence="7 8">DSM 25082</strain>
    </source>
</reference>
<evidence type="ECO:0000313" key="7">
    <source>
        <dbReference type="EMBL" id="TDP07590.1"/>
    </source>
</evidence>
<evidence type="ECO:0000256" key="5">
    <source>
        <dbReference type="PIRSR" id="PIRSR620019-2"/>
    </source>
</evidence>
<keyword evidence="8" id="KW-1185">Reference proteome</keyword>
<evidence type="ECO:0000256" key="2">
    <source>
        <dbReference type="ARBA" id="ARBA00022679"/>
    </source>
</evidence>
<dbReference type="CDD" id="cd03360">
    <property type="entry name" value="LbH_AT_putative"/>
    <property type="match status" value="1"/>
</dbReference>
<dbReference type="Gene3D" id="2.160.10.10">
    <property type="entry name" value="Hexapeptide repeat proteins"/>
    <property type="match status" value="1"/>
</dbReference>
<feature type="site" description="Increases basicity of active site His" evidence="4">
    <location>
        <position position="145"/>
    </location>
</feature>
<accession>A0A4R6MYB6</accession>
<feature type="binding site" evidence="5">
    <location>
        <position position="153"/>
    </location>
    <ligand>
        <name>acetyl-CoA</name>
        <dbReference type="ChEBI" id="CHEBI:57288"/>
    </ligand>
</feature>
<dbReference type="InterPro" id="IPR020019">
    <property type="entry name" value="AcTrfase_PglD-like"/>
</dbReference>
<dbReference type="Pfam" id="PF17836">
    <property type="entry name" value="PglD_N"/>
    <property type="match status" value="1"/>
</dbReference>
<dbReference type="NCBIfam" id="TIGR03570">
    <property type="entry name" value="NeuD_NnaD"/>
    <property type="match status" value="1"/>
</dbReference>
<comment type="similarity">
    <text evidence="1">Belongs to the transferase hexapeptide repeat family.</text>
</comment>
<evidence type="ECO:0000256" key="3">
    <source>
        <dbReference type="ARBA" id="ARBA00022737"/>
    </source>
</evidence>
<dbReference type="Gene3D" id="3.40.50.20">
    <property type="match status" value="1"/>
</dbReference>
<dbReference type="PANTHER" id="PTHR43300">
    <property type="entry name" value="ACETYLTRANSFERASE"/>
    <property type="match status" value="1"/>
</dbReference>
<dbReference type="AlphaFoldDB" id="A0A4R6MYB6"/>